<name>A0A1Y5PQR1_9SPHN</name>
<dbReference type="SUPFAM" id="SSF89562">
    <property type="entry name" value="RraA-like"/>
    <property type="match status" value="1"/>
</dbReference>
<reference evidence="2" key="1">
    <citation type="submission" date="2016-03" db="EMBL/GenBank/DDBJ databases">
        <authorList>
            <person name="Ploux O."/>
        </authorList>
    </citation>
    <scope>NUCLEOTIDE SEQUENCE</scope>
    <source>
        <strain evidence="2">UC10</strain>
    </source>
</reference>
<gene>
    <name evidence="2" type="ORF">SPPYR_1209</name>
</gene>
<dbReference type="AlphaFoldDB" id="A0A1Y5PQR1"/>
<keyword evidence="2" id="KW-0808">Transferase</keyword>
<dbReference type="InterPro" id="IPR005493">
    <property type="entry name" value="RraA/RraA-like"/>
</dbReference>
<organism evidence="2">
    <name type="scientific">uncultured Sphingopyxis sp</name>
    <dbReference type="NCBI Taxonomy" id="310581"/>
    <lineage>
        <taxon>Bacteria</taxon>
        <taxon>Pseudomonadati</taxon>
        <taxon>Pseudomonadota</taxon>
        <taxon>Alphaproteobacteria</taxon>
        <taxon>Sphingomonadales</taxon>
        <taxon>Sphingomonadaceae</taxon>
        <taxon>Sphingopyxis</taxon>
        <taxon>environmental samples</taxon>
    </lineage>
</organism>
<accession>A0A1Y5PQR1</accession>
<feature type="binding site" evidence="1">
    <location>
        <position position="120"/>
    </location>
    <ligand>
        <name>substrate</name>
    </ligand>
</feature>
<dbReference type="KEGG" id="sphu:SPPYR_1209"/>
<protein>
    <submittedName>
        <fullName evidence="2">Dimethylmenaquinone methyl transferase</fullName>
    </submittedName>
</protein>
<keyword evidence="1" id="KW-0460">Magnesium</keyword>
<comment type="cofactor">
    <cofactor evidence="1">
        <name>Mg(2+)</name>
        <dbReference type="ChEBI" id="CHEBI:18420"/>
    </cofactor>
</comment>
<dbReference type="RefSeq" id="WP_295325178.1">
    <property type="nucleotide sequence ID" value="NZ_LT598653.1"/>
</dbReference>
<dbReference type="CDD" id="cd16841">
    <property type="entry name" value="RraA_family"/>
    <property type="match status" value="1"/>
</dbReference>
<dbReference type="PANTHER" id="PTHR33254">
    <property type="entry name" value="4-HYDROXY-4-METHYL-2-OXOGLUTARATE ALDOLASE 3-RELATED"/>
    <property type="match status" value="1"/>
</dbReference>
<sequence>MIDTLGSKLEGLTAAALTDAVGRLCSHRAHILDLVSPTPGRILFGRAATIRYIPYRDDLADEAMPGFAGAFYRAIAEDFEDKVLVLNNPCRADTSIGGGVKFSRLHNHRVAGLLTDARIRDFGELAGYHPVFYCGGEAAQAGTRALMPVAVNVPVELRGTAIFPGDYIYADSAAAVVIPARHIERALDLAHAIDEEDKDFLLAIRNETPDTVRQRGSAEN</sequence>
<dbReference type="InterPro" id="IPR036704">
    <property type="entry name" value="RraA/RraA-like_sf"/>
</dbReference>
<dbReference type="Gene3D" id="3.50.30.40">
    <property type="entry name" value="Ribonuclease E inhibitor RraA/RraA-like"/>
    <property type="match status" value="1"/>
</dbReference>
<keyword evidence="1" id="KW-0479">Metal-binding</keyword>
<feature type="binding site" evidence="1">
    <location>
        <position position="121"/>
    </location>
    <ligand>
        <name>Mg(2+)</name>
        <dbReference type="ChEBI" id="CHEBI:18420"/>
    </ligand>
</feature>
<dbReference type="EMBL" id="LT598653">
    <property type="protein sequence ID" value="SBV32329.1"/>
    <property type="molecule type" value="Genomic_DNA"/>
</dbReference>
<dbReference type="GO" id="GO:0016740">
    <property type="term" value="F:transferase activity"/>
    <property type="evidence" value="ECO:0007669"/>
    <property type="project" value="UniProtKB-KW"/>
</dbReference>
<proteinExistence type="predicted"/>
<dbReference type="PANTHER" id="PTHR33254:SF16">
    <property type="entry name" value="BLR3842 PROTEIN"/>
    <property type="match status" value="1"/>
</dbReference>
<dbReference type="GO" id="GO:0046872">
    <property type="term" value="F:metal ion binding"/>
    <property type="evidence" value="ECO:0007669"/>
    <property type="project" value="UniProtKB-KW"/>
</dbReference>
<evidence type="ECO:0000256" key="1">
    <source>
        <dbReference type="PIRSR" id="PIRSR605493-1"/>
    </source>
</evidence>
<dbReference type="Pfam" id="PF03737">
    <property type="entry name" value="RraA-like"/>
    <property type="match status" value="1"/>
</dbReference>
<evidence type="ECO:0000313" key="2">
    <source>
        <dbReference type="EMBL" id="SBV32329.1"/>
    </source>
</evidence>